<evidence type="ECO:0000313" key="6">
    <source>
        <dbReference type="Proteomes" id="UP000278475"/>
    </source>
</evidence>
<dbReference type="Gene3D" id="3.10.20.30">
    <property type="match status" value="1"/>
</dbReference>
<dbReference type="GO" id="GO:0005737">
    <property type="term" value="C:cytoplasm"/>
    <property type="evidence" value="ECO:0007669"/>
    <property type="project" value="InterPro"/>
</dbReference>
<dbReference type="Proteomes" id="UP000278475">
    <property type="component" value="Unassembled WGS sequence"/>
</dbReference>
<comment type="caution">
    <text evidence="5">The sequence shown here is derived from an EMBL/GenBank/DDBJ whole genome shotgun (WGS) entry which is preliminary data.</text>
</comment>
<dbReference type="EMBL" id="QMQV01000017">
    <property type="protein sequence ID" value="RLE49960.1"/>
    <property type="molecule type" value="Genomic_DNA"/>
</dbReference>
<accession>A0A497ETB3</accession>
<evidence type="ECO:0000256" key="3">
    <source>
        <dbReference type="ARBA" id="ARBA00022694"/>
    </source>
</evidence>
<protein>
    <recommendedName>
        <fullName evidence="7">Molybdopterin synthase sulfur carrier subunit</fullName>
    </recommendedName>
</protein>
<dbReference type="GO" id="GO:0034227">
    <property type="term" value="P:tRNA thio-modification"/>
    <property type="evidence" value="ECO:0007669"/>
    <property type="project" value="InterPro"/>
</dbReference>
<evidence type="ECO:0000256" key="2">
    <source>
        <dbReference type="ARBA" id="ARBA00022499"/>
    </source>
</evidence>
<keyword evidence="2" id="KW-1017">Isopeptide bond</keyword>
<keyword evidence="4" id="KW-0833">Ubl conjugation pathway</keyword>
<proteinExistence type="predicted"/>
<gene>
    <name evidence="5" type="ORF">DRJ31_03090</name>
</gene>
<reference evidence="5 6" key="1">
    <citation type="submission" date="2018-06" db="EMBL/GenBank/DDBJ databases">
        <title>Extensive metabolic versatility and redundancy in microbially diverse, dynamic hydrothermal sediments.</title>
        <authorList>
            <person name="Dombrowski N."/>
            <person name="Teske A."/>
            <person name="Baker B.J."/>
        </authorList>
    </citation>
    <scope>NUCLEOTIDE SEQUENCE [LARGE SCALE GENOMIC DNA]</scope>
    <source>
        <strain evidence="5">B66_G16</strain>
    </source>
</reference>
<dbReference type="AlphaFoldDB" id="A0A497ETB3"/>
<evidence type="ECO:0000256" key="1">
    <source>
        <dbReference type="ARBA" id="ARBA00022490"/>
    </source>
</evidence>
<evidence type="ECO:0000313" key="5">
    <source>
        <dbReference type="EMBL" id="RLE49960.1"/>
    </source>
</evidence>
<evidence type="ECO:0008006" key="7">
    <source>
        <dbReference type="Google" id="ProtNLM"/>
    </source>
</evidence>
<dbReference type="CDD" id="cd17040">
    <property type="entry name" value="Ubl_MoaD_like"/>
    <property type="match status" value="1"/>
</dbReference>
<keyword evidence="1" id="KW-0963">Cytoplasm</keyword>
<evidence type="ECO:0000256" key="4">
    <source>
        <dbReference type="ARBA" id="ARBA00022786"/>
    </source>
</evidence>
<organism evidence="5 6">
    <name type="scientific">Thermoproteota archaeon</name>
    <dbReference type="NCBI Taxonomy" id="2056631"/>
    <lineage>
        <taxon>Archaea</taxon>
        <taxon>Thermoproteota</taxon>
    </lineage>
</organism>
<dbReference type="SUPFAM" id="SSF54285">
    <property type="entry name" value="MoaD/ThiS"/>
    <property type="match status" value="1"/>
</dbReference>
<dbReference type="Pfam" id="PF09138">
    <property type="entry name" value="Urm1"/>
    <property type="match status" value="1"/>
</dbReference>
<sequence length="94" mass="10563">MPIRVKFLAVLKPLASSPELLVDPSINSLEQLVEYLTRTQPKQFVDRFISHESRWLRPDILVFINGVDARLLGHKSAKLSDGDEVVFLPTVHGG</sequence>
<name>A0A497ETB3_9CREN</name>
<dbReference type="InterPro" id="IPR016155">
    <property type="entry name" value="Mopterin_synth/thiamin_S_b"/>
</dbReference>
<dbReference type="InterPro" id="IPR015221">
    <property type="entry name" value="Urm1"/>
</dbReference>
<keyword evidence="3" id="KW-0819">tRNA processing</keyword>
<dbReference type="InterPro" id="IPR012675">
    <property type="entry name" value="Beta-grasp_dom_sf"/>
</dbReference>